<evidence type="ECO:0000256" key="10">
    <source>
        <dbReference type="RuleBase" id="RU000461"/>
    </source>
</evidence>
<dbReference type="PRINTS" id="PR00463">
    <property type="entry name" value="EP450I"/>
</dbReference>
<evidence type="ECO:0000256" key="8">
    <source>
        <dbReference type="ARBA" id="ARBA00023033"/>
    </source>
</evidence>
<dbReference type="GO" id="GO:0020037">
    <property type="term" value="F:heme binding"/>
    <property type="evidence" value="ECO:0007669"/>
    <property type="project" value="InterPro"/>
</dbReference>
<dbReference type="PROSITE" id="PS00086">
    <property type="entry name" value="CYTOCHROME_P450"/>
    <property type="match status" value="1"/>
</dbReference>
<keyword evidence="12" id="KW-1185">Reference proteome</keyword>
<accession>A0A0C3L1L7</accession>
<dbReference type="EMBL" id="KN823006">
    <property type="protein sequence ID" value="KIO27628.1"/>
    <property type="molecule type" value="Genomic_DNA"/>
</dbReference>
<evidence type="ECO:0000256" key="3">
    <source>
        <dbReference type="ARBA" id="ARBA00010617"/>
    </source>
</evidence>
<dbReference type="PANTHER" id="PTHR46300">
    <property type="entry name" value="P450, PUTATIVE (EUROFUNG)-RELATED-RELATED"/>
    <property type="match status" value="1"/>
</dbReference>
<dbReference type="HOGENOM" id="CLU_001570_2_3_1"/>
<comment type="cofactor">
    <cofactor evidence="1 9">
        <name>heme</name>
        <dbReference type="ChEBI" id="CHEBI:30413"/>
    </cofactor>
</comment>
<evidence type="ECO:0000256" key="1">
    <source>
        <dbReference type="ARBA" id="ARBA00001971"/>
    </source>
</evidence>
<evidence type="ECO:0000256" key="5">
    <source>
        <dbReference type="ARBA" id="ARBA00022723"/>
    </source>
</evidence>
<dbReference type="GO" id="GO:0004497">
    <property type="term" value="F:monooxygenase activity"/>
    <property type="evidence" value="ECO:0007669"/>
    <property type="project" value="UniProtKB-KW"/>
</dbReference>
<dbReference type="InterPro" id="IPR002401">
    <property type="entry name" value="Cyt_P450_E_grp-I"/>
</dbReference>
<evidence type="ECO:0000256" key="6">
    <source>
        <dbReference type="ARBA" id="ARBA00023002"/>
    </source>
</evidence>
<dbReference type="AlphaFoldDB" id="A0A0C3L1L7"/>
<dbReference type="InterPro" id="IPR017972">
    <property type="entry name" value="Cyt_P450_CS"/>
</dbReference>
<evidence type="ECO:0008006" key="13">
    <source>
        <dbReference type="Google" id="ProtNLM"/>
    </source>
</evidence>
<dbReference type="OrthoDB" id="2676857at2759"/>
<dbReference type="GO" id="GO:0016705">
    <property type="term" value="F:oxidoreductase activity, acting on paired donors, with incorporation or reduction of molecular oxygen"/>
    <property type="evidence" value="ECO:0007669"/>
    <property type="project" value="InterPro"/>
</dbReference>
<evidence type="ECO:0000256" key="4">
    <source>
        <dbReference type="ARBA" id="ARBA00022617"/>
    </source>
</evidence>
<protein>
    <recommendedName>
        <fullName evidence="13">Cytochrome P450</fullName>
    </recommendedName>
</protein>
<dbReference type="InterPro" id="IPR001128">
    <property type="entry name" value="Cyt_P450"/>
</dbReference>
<name>A0A0C3L1L7_9AGAM</name>
<evidence type="ECO:0000313" key="11">
    <source>
        <dbReference type="EMBL" id="KIO27628.1"/>
    </source>
</evidence>
<dbReference type="STRING" id="1051891.A0A0C3L1L7"/>
<keyword evidence="5 9" id="KW-0479">Metal-binding</keyword>
<evidence type="ECO:0000256" key="7">
    <source>
        <dbReference type="ARBA" id="ARBA00023004"/>
    </source>
</evidence>
<dbReference type="InterPro" id="IPR036396">
    <property type="entry name" value="Cyt_P450_sf"/>
</dbReference>
<evidence type="ECO:0000256" key="9">
    <source>
        <dbReference type="PIRSR" id="PIRSR602401-1"/>
    </source>
</evidence>
<dbReference type="Pfam" id="PF00067">
    <property type="entry name" value="p450"/>
    <property type="match status" value="1"/>
</dbReference>
<organism evidence="11 12">
    <name type="scientific">Tulasnella calospora MUT 4182</name>
    <dbReference type="NCBI Taxonomy" id="1051891"/>
    <lineage>
        <taxon>Eukaryota</taxon>
        <taxon>Fungi</taxon>
        <taxon>Dikarya</taxon>
        <taxon>Basidiomycota</taxon>
        <taxon>Agaricomycotina</taxon>
        <taxon>Agaricomycetes</taxon>
        <taxon>Cantharellales</taxon>
        <taxon>Tulasnellaceae</taxon>
        <taxon>Tulasnella</taxon>
    </lineage>
</organism>
<keyword evidence="6 10" id="KW-0560">Oxidoreductase</keyword>
<dbReference type="CDD" id="cd11065">
    <property type="entry name" value="CYP64-like"/>
    <property type="match status" value="1"/>
</dbReference>
<keyword evidence="7 9" id="KW-0408">Iron</keyword>
<comment type="pathway">
    <text evidence="2">Secondary metabolite biosynthesis.</text>
</comment>
<sequence length="512" mass="58645">GESVPYLDDYLSRSNRYGKPAMPYPPGPRPFPLIGNLLDIPQSKYALTWTKMGEKHGPLIWLTIPGQTILVLNSFEAAKELLEKRPLTFVDRPRFVMAVELMGLGNYLPLSLYNDTYKKQRSHLKHALSAAVVRSDYSRLLETKARQYVERCAARPENIIPETTRIIGEAIIQLTYGKLENKRGRDYIQITTRLLEIMIVSLQGYVVDVFPVVQYLPSWLPGMKFKRDAARWRKEISELEATVFENVKENMRMQDLQNKHQERQNVQQVLDDEMLLSFSGLQIFLGKSAFLTEATMQSFIRAMTIFPSIQKKAQAEIDRVIGSNRLPTFEDQPDLPYIHAVVLEIMRWNPVLPVDVPHTSRRDEVYDGYFIPKGTGVIANAWGFSRDSKYYTNPSTFDPERYLKQPPELDPREFVFGYGRRTCPGKEFGFQEVWILVASIFWAFEVVGTEDGPESFEDADLFSFGMVKWVAASLRLVGAGLILDALSRPIPFKCRFVPRREGLKDTSSFATA</sequence>
<dbReference type="PRINTS" id="PR00385">
    <property type="entry name" value="P450"/>
</dbReference>
<dbReference type="Gene3D" id="1.10.630.10">
    <property type="entry name" value="Cytochrome P450"/>
    <property type="match status" value="1"/>
</dbReference>
<dbReference type="InterPro" id="IPR050364">
    <property type="entry name" value="Cytochrome_P450_fung"/>
</dbReference>
<evidence type="ECO:0000256" key="2">
    <source>
        <dbReference type="ARBA" id="ARBA00005179"/>
    </source>
</evidence>
<evidence type="ECO:0000313" key="12">
    <source>
        <dbReference type="Proteomes" id="UP000054248"/>
    </source>
</evidence>
<dbReference type="Proteomes" id="UP000054248">
    <property type="component" value="Unassembled WGS sequence"/>
</dbReference>
<feature type="binding site" description="axial binding residue" evidence="9">
    <location>
        <position position="423"/>
    </location>
    <ligand>
        <name>heme</name>
        <dbReference type="ChEBI" id="CHEBI:30413"/>
    </ligand>
    <ligandPart>
        <name>Fe</name>
        <dbReference type="ChEBI" id="CHEBI:18248"/>
    </ligandPart>
</feature>
<gene>
    <name evidence="11" type="ORF">M407DRAFT_72952</name>
</gene>
<reference evidence="11 12" key="1">
    <citation type="submission" date="2014-04" db="EMBL/GenBank/DDBJ databases">
        <authorList>
            <consortium name="DOE Joint Genome Institute"/>
            <person name="Kuo A."/>
            <person name="Girlanda M."/>
            <person name="Perotto S."/>
            <person name="Kohler A."/>
            <person name="Nagy L.G."/>
            <person name="Floudas D."/>
            <person name="Copeland A."/>
            <person name="Barry K.W."/>
            <person name="Cichocki N."/>
            <person name="Veneault-Fourrey C."/>
            <person name="LaButti K."/>
            <person name="Lindquist E.A."/>
            <person name="Lipzen A."/>
            <person name="Lundell T."/>
            <person name="Morin E."/>
            <person name="Murat C."/>
            <person name="Sun H."/>
            <person name="Tunlid A."/>
            <person name="Henrissat B."/>
            <person name="Grigoriev I.V."/>
            <person name="Hibbett D.S."/>
            <person name="Martin F."/>
            <person name="Nordberg H.P."/>
            <person name="Cantor M.N."/>
            <person name="Hua S.X."/>
        </authorList>
    </citation>
    <scope>NUCLEOTIDE SEQUENCE [LARGE SCALE GENOMIC DNA]</scope>
    <source>
        <strain evidence="11 12">MUT 4182</strain>
    </source>
</reference>
<comment type="similarity">
    <text evidence="3 10">Belongs to the cytochrome P450 family.</text>
</comment>
<dbReference type="PANTHER" id="PTHR46300:SF7">
    <property type="entry name" value="P450, PUTATIVE (EUROFUNG)-RELATED"/>
    <property type="match status" value="1"/>
</dbReference>
<reference evidence="12" key="2">
    <citation type="submission" date="2015-01" db="EMBL/GenBank/DDBJ databases">
        <title>Evolutionary Origins and Diversification of the Mycorrhizal Mutualists.</title>
        <authorList>
            <consortium name="DOE Joint Genome Institute"/>
            <consortium name="Mycorrhizal Genomics Consortium"/>
            <person name="Kohler A."/>
            <person name="Kuo A."/>
            <person name="Nagy L.G."/>
            <person name="Floudas D."/>
            <person name="Copeland A."/>
            <person name="Barry K.W."/>
            <person name="Cichocki N."/>
            <person name="Veneault-Fourrey C."/>
            <person name="LaButti K."/>
            <person name="Lindquist E.A."/>
            <person name="Lipzen A."/>
            <person name="Lundell T."/>
            <person name="Morin E."/>
            <person name="Murat C."/>
            <person name="Riley R."/>
            <person name="Ohm R."/>
            <person name="Sun H."/>
            <person name="Tunlid A."/>
            <person name="Henrissat B."/>
            <person name="Grigoriev I.V."/>
            <person name="Hibbett D.S."/>
            <person name="Martin F."/>
        </authorList>
    </citation>
    <scope>NUCLEOTIDE SEQUENCE [LARGE SCALE GENOMIC DNA]</scope>
    <source>
        <strain evidence="12">MUT 4182</strain>
    </source>
</reference>
<keyword evidence="4 9" id="KW-0349">Heme</keyword>
<dbReference type="GO" id="GO:0005506">
    <property type="term" value="F:iron ion binding"/>
    <property type="evidence" value="ECO:0007669"/>
    <property type="project" value="InterPro"/>
</dbReference>
<keyword evidence="8 10" id="KW-0503">Monooxygenase</keyword>
<feature type="non-terminal residue" evidence="11">
    <location>
        <position position="1"/>
    </location>
</feature>
<proteinExistence type="inferred from homology"/>
<dbReference type="SUPFAM" id="SSF48264">
    <property type="entry name" value="Cytochrome P450"/>
    <property type="match status" value="1"/>
</dbReference>